<feature type="transmembrane region" description="Helical" evidence="8">
    <location>
        <begin position="35"/>
        <end position="58"/>
    </location>
</feature>
<dbReference type="HAMAP" id="MF_01521">
    <property type="entry name" value="MntP_pump"/>
    <property type="match status" value="1"/>
</dbReference>
<keyword evidence="6 8" id="KW-0472">Membrane</keyword>
<comment type="subcellular location">
    <subcellularLocation>
        <location evidence="8">Cell membrane</location>
        <topology evidence="8">Multi-pass membrane protein</topology>
    </subcellularLocation>
</comment>
<keyword evidence="3 8" id="KW-0812">Transmembrane</keyword>
<evidence type="ECO:0000313" key="10">
    <source>
        <dbReference type="Proteomes" id="UP000095662"/>
    </source>
</evidence>
<evidence type="ECO:0000256" key="3">
    <source>
        <dbReference type="ARBA" id="ARBA00022692"/>
    </source>
</evidence>
<dbReference type="InterPro" id="IPR022929">
    <property type="entry name" value="Put_MntP"/>
</dbReference>
<feature type="transmembrane region" description="Helical" evidence="8">
    <location>
        <begin position="6"/>
        <end position="23"/>
    </location>
</feature>
<keyword evidence="1 8" id="KW-0813">Transport</keyword>
<reference evidence="9 10" key="1">
    <citation type="submission" date="2015-09" db="EMBL/GenBank/DDBJ databases">
        <authorList>
            <consortium name="Pathogen Informatics"/>
        </authorList>
    </citation>
    <scope>NUCLEOTIDE SEQUENCE [LARGE SCALE GENOMIC DNA]</scope>
    <source>
        <strain evidence="9 10">2789STDY5834928</strain>
    </source>
</reference>
<dbReference type="STRING" id="39492.ERS852540_00831"/>
<comment type="similarity">
    <text evidence="8">Belongs to the MntP (TC 9.B.29) family.</text>
</comment>
<dbReference type="GO" id="GO:0005886">
    <property type="term" value="C:plasma membrane"/>
    <property type="evidence" value="ECO:0007669"/>
    <property type="project" value="UniProtKB-SubCell"/>
</dbReference>
<evidence type="ECO:0000256" key="1">
    <source>
        <dbReference type="ARBA" id="ARBA00022448"/>
    </source>
</evidence>
<dbReference type="OrthoDB" id="9787346at2"/>
<evidence type="ECO:0000256" key="7">
    <source>
        <dbReference type="ARBA" id="ARBA00023211"/>
    </source>
</evidence>
<keyword evidence="2 8" id="KW-1003">Cell membrane</keyword>
<dbReference type="PANTHER" id="PTHR35529">
    <property type="entry name" value="MANGANESE EFFLUX PUMP MNTP-RELATED"/>
    <property type="match status" value="1"/>
</dbReference>
<comment type="function">
    <text evidence="8">Probably functions as a manganese efflux pump.</text>
</comment>
<keyword evidence="4 8" id="KW-1133">Transmembrane helix</keyword>
<feature type="transmembrane region" description="Helical" evidence="8">
    <location>
        <begin position="131"/>
        <end position="152"/>
    </location>
</feature>
<dbReference type="AlphaFoldDB" id="A0A174ZJ30"/>
<accession>A0A174ZJ30</accession>
<evidence type="ECO:0000256" key="4">
    <source>
        <dbReference type="ARBA" id="ARBA00022989"/>
    </source>
</evidence>
<dbReference type="EMBL" id="CZBY01000005">
    <property type="protein sequence ID" value="CUQ84228.1"/>
    <property type="molecule type" value="Genomic_DNA"/>
</dbReference>
<evidence type="ECO:0000313" key="9">
    <source>
        <dbReference type="EMBL" id="CUQ84228.1"/>
    </source>
</evidence>
<evidence type="ECO:0000256" key="6">
    <source>
        <dbReference type="ARBA" id="ARBA00023136"/>
    </source>
</evidence>
<dbReference type="InterPro" id="IPR003810">
    <property type="entry name" value="Mntp/YtaF"/>
</dbReference>
<evidence type="ECO:0000256" key="5">
    <source>
        <dbReference type="ARBA" id="ARBA00023065"/>
    </source>
</evidence>
<organism evidence="9 10">
    <name type="scientific">[Eubacterium] siraeum</name>
    <dbReference type="NCBI Taxonomy" id="39492"/>
    <lineage>
        <taxon>Bacteria</taxon>
        <taxon>Bacillati</taxon>
        <taxon>Bacillota</taxon>
        <taxon>Clostridia</taxon>
        <taxon>Eubacteriales</taxon>
        <taxon>Oscillospiraceae</taxon>
        <taxon>Oscillospiraceae incertae sedis</taxon>
    </lineage>
</organism>
<dbReference type="Proteomes" id="UP000095662">
    <property type="component" value="Unassembled WGS sequence"/>
</dbReference>
<proteinExistence type="inferred from homology"/>
<keyword evidence="5 8" id="KW-0406">Ion transport</keyword>
<sequence>MGLLELFLIAVGLSMDAFAVSVCKGLSERQLKAKHYLIIGAWFGGFQALMPAVGYLLGSAFEQYITAVDHWIAFVLLCFIGGNMIREALSKDEEKLDASFSFKTMLLLAIATSIDALAVGITFALLPDVNIAAAVLFIGATTFILSAIGLKVGNVFGTKYKSKAELAGGIILILIGTKILLEHLGVINF</sequence>
<dbReference type="GO" id="GO:0005384">
    <property type="term" value="F:manganese ion transmembrane transporter activity"/>
    <property type="evidence" value="ECO:0007669"/>
    <property type="project" value="UniProtKB-UniRule"/>
</dbReference>
<feature type="transmembrane region" description="Helical" evidence="8">
    <location>
        <begin position="164"/>
        <end position="181"/>
    </location>
</feature>
<feature type="transmembrane region" description="Helical" evidence="8">
    <location>
        <begin position="106"/>
        <end position="125"/>
    </location>
</feature>
<name>A0A174ZJ30_9FIRM</name>
<gene>
    <name evidence="9" type="primary">yebN</name>
    <name evidence="8" type="synonym">mntP</name>
    <name evidence="9" type="ORF">ERS852540_00831</name>
</gene>
<keyword evidence="7 8" id="KW-0464">Manganese</keyword>
<evidence type="ECO:0000256" key="2">
    <source>
        <dbReference type="ARBA" id="ARBA00022475"/>
    </source>
</evidence>
<feature type="transmembrane region" description="Helical" evidence="8">
    <location>
        <begin position="64"/>
        <end position="85"/>
    </location>
</feature>
<protein>
    <recommendedName>
        <fullName evidence="8">Putative manganese efflux pump MntP</fullName>
    </recommendedName>
</protein>
<dbReference type="PANTHER" id="PTHR35529:SF1">
    <property type="entry name" value="MANGANESE EFFLUX PUMP MNTP-RELATED"/>
    <property type="match status" value="1"/>
</dbReference>
<evidence type="ECO:0000256" key="8">
    <source>
        <dbReference type="HAMAP-Rule" id="MF_01521"/>
    </source>
</evidence>
<dbReference type="Pfam" id="PF02659">
    <property type="entry name" value="Mntp"/>
    <property type="match status" value="1"/>
</dbReference>